<name>A0A0A9AM45_ARUDO</name>
<reference evidence="1" key="1">
    <citation type="submission" date="2014-09" db="EMBL/GenBank/DDBJ databases">
        <authorList>
            <person name="Magalhaes I.L.F."/>
            <person name="Oliveira U."/>
            <person name="Santos F.R."/>
            <person name="Vidigal T.H.D.A."/>
            <person name="Brescovit A.D."/>
            <person name="Santos A.J."/>
        </authorList>
    </citation>
    <scope>NUCLEOTIDE SEQUENCE</scope>
    <source>
        <tissue evidence="1">Shoot tissue taken approximately 20 cm above the soil surface</tissue>
    </source>
</reference>
<dbReference type="AlphaFoldDB" id="A0A0A9AM45"/>
<accession>A0A0A9AM45</accession>
<evidence type="ECO:0000313" key="1">
    <source>
        <dbReference type="EMBL" id="JAD52206.1"/>
    </source>
</evidence>
<dbReference type="EMBL" id="GBRH01245689">
    <property type="protein sequence ID" value="JAD52206.1"/>
    <property type="molecule type" value="Transcribed_RNA"/>
</dbReference>
<proteinExistence type="predicted"/>
<reference evidence="1" key="2">
    <citation type="journal article" date="2015" name="Data Brief">
        <title>Shoot transcriptome of the giant reed, Arundo donax.</title>
        <authorList>
            <person name="Barrero R.A."/>
            <person name="Guerrero F.D."/>
            <person name="Moolhuijzen P."/>
            <person name="Goolsby J.A."/>
            <person name="Tidwell J."/>
            <person name="Bellgard S.E."/>
            <person name="Bellgard M.I."/>
        </authorList>
    </citation>
    <scope>NUCLEOTIDE SEQUENCE</scope>
    <source>
        <tissue evidence="1">Shoot tissue taken approximately 20 cm above the soil surface</tissue>
    </source>
</reference>
<sequence length="20" mass="2458">MLQAMFSQVRKDVIICKHFY</sequence>
<organism evidence="1">
    <name type="scientific">Arundo donax</name>
    <name type="common">Giant reed</name>
    <name type="synonym">Donax arundinaceus</name>
    <dbReference type="NCBI Taxonomy" id="35708"/>
    <lineage>
        <taxon>Eukaryota</taxon>
        <taxon>Viridiplantae</taxon>
        <taxon>Streptophyta</taxon>
        <taxon>Embryophyta</taxon>
        <taxon>Tracheophyta</taxon>
        <taxon>Spermatophyta</taxon>
        <taxon>Magnoliopsida</taxon>
        <taxon>Liliopsida</taxon>
        <taxon>Poales</taxon>
        <taxon>Poaceae</taxon>
        <taxon>PACMAD clade</taxon>
        <taxon>Arundinoideae</taxon>
        <taxon>Arundineae</taxon>
        <taxon>Arundo</taxon>
    </lineage>
</organism>
<protein>
    <submittedName>
        <fullName evidence="1">Uncharacterized protein</fullName>
    </submittedName>
</protein>